<comment type="caution">
    <text evidence="1">The sequence shown here is derived from an EMBL/GenBank/DDBJ whole genome shotgun (WGS) entry which is preliminary data.</text>
</comment>
<dbReference type="AlphaFoldDB" id="A0A0F9FD75"/>
<sequence>MSLWRLIPLQPQPFDRSGHVRFDATMIDAIAERLEHYDHDVLIEHAVPDPNGVLTVHGAEFSGMFG</sequence>
<accession>A0A0F9FD75</accession>
<name>A0A0F9FD75_9ZZZZ</name>
<proteinExistence type="predicted"/>
<evidence type="ECO:0000313" key="1">
    <source>
        <dbReference type="EMBL" id="KKL55230.1"/>
    </source>
</evidence>
<feature type="non-terminal residue" evidence="1">
    <location>
        <position position="66"/>
    </location>
</feature>
<protein>
    <submittedName>
        <fullName evidence="1">Uncharacterized protein</fullName>
    </submittedName>
</protein>
<organism evidence="1">
    <name type="scientific">marine sediment metagenome</name>
    <dbReference type="NCBI Taxonomy" id="412755"/>
    <lineage>
        <taxon>unclassified sequences</taxon>
        <taxon>metagenomes</taxon>
        <taxon>ecological metagenomes</taxon>
    </lineage>
</organism>
<reference evidence="1" key="1">
    <citation type="journal article" date="2015" name="Nature">
        <title>Complex archaea that bridge the gap between prokaryotes and eukaryotes.</title>
        <authorList>
            <person name="Spang A."/>
            <person name="Saw J.H."/>
            <person name="Jorgensen S.L."/>
            <person name="Zaremba-Niedzwiedzka K."/>
            <person name="Martijn J."/>
            <person name="Lind A.E."/>
            <person name="van Eijk R."/>
            <person name="Schleper C."/>
            <person name="Guy L."/>
            <person name="Ettema T.J."/>
        </authorList>
    </citation>
    <scope>NUCLEOTIDE SEQUENCE</scope>
</reference>
<dbReference type="EMBL" id="LAZR01030913">
    <property type="protein sequence ID" value="KKL55230.1"/>
    <property type="molecule type" value="Genomic_DNA"/>
</dbReference>
<gene>
    <name evidence="1" type="ORF">LCGC14_2257480</name>
</gene>